<dbReference type="PANTHER" id="PTHR33446:SF2">
    <property type="entry name" value="PROTEIN TONB"/>
    <property type="match status" value="1"/>
</dbReference>
<organism evidence="2">
    <name type="scientific">gut metagenome</name>
    <dbReference type="NCBI Taxonomy" id="749906"/>
    <lineage>
        <taxon>unclassified sequences</taxon>
        <taxon>metagenomes</taxon>
        <taxon>organismal metagenomes</taxon>
    </lineage>
</organism>
<reference evidence="2" key="1">
    <citation type="journal article" date="2012" name="PLoS ONE">
        <title>Gene sets for utilization of primary and secondary nutrition supplies in the distal gut of endangered iberian lynx.</title>
        <authorList>
            <person name="Alcaide M."/>
            <person name="Messina E."/>
            <person name="Richter M."/>
            <person name="Bargiela R."/>
            <person name="Peplies J."/>
            <person name="Huws S.A."/>
            <person name="Newbold C.J."/>
            <person name="Golyshin P.N."/>
            <person name="Simon M.A."/>
            <person name="Lopez G."/>
            <person name="Yakimov M.M."/>
            <person name="Ferrer M."/>
        </authorList>
    </citation>
    <scope>NUCLEOTIDE SEQUENCE</scope>
</reference>
<dbReference type="GO" id="GO:0098797">
    <property type="term" value="C:plasma membrane protein complex"/>
    <property type="evidence" value="ECO:0007669"/>
    <property type="project" value="TreeGrafter"/>
</dbReference>
<dbReference type="Pfam" id="PF03544">
    <property type="entry name" value="TonB_C"/>
    <property type="match status" value="1"/>
</dbReference>
<evidence type="ECO:0000259" key="1">
    <source>
        <dbReference type="Pfam" id="PF03544"/>
    </source>
</evidence>
<dbReference type="Gene3D" id="3.30.1150.10">
    <property type="match status" value="1"/>
</dbReference>
<evidence type="ECO:0000313" key="2">
    <source>
        <dbReference type="EMBL" id="EJW90705.1"/>
    </source>
</evidence>
<dbReference type="InterPro" id="IPR051045">
    <property type="entry name" value="TonB-dependent_transducer"/>
</dbReference>
<comment type="caution">
    <text evidence="2">The sequence shown here is derived from an EMBL/GenBank/DDBJ whole genome shotgun (WGS) entry which is preliminary data.</text>
</comment>
<gene>
    <name evidence="2" type="ORF">EVA_21188</name>
</gene>
<dbReference type="PANTHER" id="PTHR33446">
    <property type="entry name" value="PROTEIN TONB-RELATED"/>
    <property type="match status" value="1"/>
</dbReference>
<protein>
    <submittedName>
        <fullName evidence="2">TonB family C-domain protein</fullName>
    </submittedName>
</protein>
<name>J9BT26_9ZZZZ</name>
<feature type="domain" description="TonB C-terminal" evidence="1">
    <location>
        <begin position="244"/>
        <end position="319"/>
    </location>
</feature>
<accession>J9BT26</accession>
<sequence length="322" mass="36485">MFALRLSAQTDYLDPVRSLSNYKGELGKYYHNVMWLLNTGFQKKPYACYVVLPSFSPEYALSVEKRNGRCVLVSNTLSRTYWQADKKDVKLDTRSVVISKDLYHLLGSLFRLATSQVQDLDGWGDGVDGVVYYFFSTDKKGHLLKGRKWSPANGSLMNQLVQVSQSAYLLSRGNNISEEALCEEAKLLLRKLHQRSKEAPGEYKKPVYGGIYRVGPYLHTSDGVKVDEPAHFLHGAVDTYIAKQLVYPAELKAKKMSGYVLCDFIIDKEGAIQHPVILNATHPMFGKEALRVIQCMPVWQPALVKGKPVDSRYCLYIPFRSR</sequence>
<dbReference type="EMBL" id="AMCI01008662">
    <property type="protein sequence ID" value="EJW90705.1"/>
    <property type="molecule type" value="Genomic_DNA"/>
</dbReference>
<proteinExistence type="predicted"/>
<dbReference type="InterPro" id="IPR037682">
    <property type="entry name" value="TonB_C"/>
</dbReference>
<dbReference type="GO" id="GO:0031992">
    <property type="term" value="F:energy transducer activity"/>
    <property type="evidence" value="ECO:0007669"/>
    <property type="project" value="TreeGrafter"/>
</dbReference>
<dbReference type="AlphaFoldDB" id="J9BT26"/>
<dbReference type="SUPFAM" id="SSF74653">
    <property type="entry name" value="TolA/TonB C-terminal domain"/>
    <property type="match status" value="1"/>
</dbReference>
<dbReference type="GO" id="GO:0055085">
    <property type="term" value="P:transmembrane transport"/>
    <property type="evidence" value="ECO:0007669"/>
    <property type="project" value="InterPro"/>
</dbReference>